<evidence type="ECO:0000313" key="2">
    <source>
        <dbReference type="EMBL" id="MCU4974759.1"/>
    </source>
</evidence>
<dbReference type="AlphaFoldDB" id="A0AAP3E3B5"/>
<dbReference type="EMBL" id="JAOPKA010000011">
    <property type="protein sequence ID" value="MCU4742912.1"/>
    <property type="molecule type" value="Genomic_DNA"/>
</dbReference>
<evidence type="ECO:0000313" key="1">
    <source>
        <dbReference type="EMBL" id="MCU4742912.1"/>
    </source>
</evidence>
<reference evidence="1 3" key="1">
    <citation type="submission" date="2022-09" db="EMBL/GenBank/DDBJ databases">
        <title>Enrichment on poylsaccharides allowed isolation of novel metabolic and taxonomic groups of Haloarchaea.</title>
        <authorList>
            <person name="Sorokin D.Y."/>
            <person name="Elcheninov A.G."/>
            <person name="Khizhniak T.V."/>
            <person name="Kolganova T.V."/>
            <person name="Kublanov I.V."/>
        </authorList>
    </citation>
    <scope>NUCLEOTIDE SEQUENCE</scope>
    <source>
        <strain evidence="2 3">AArc-m2/3/4</strain>
        <strain evidence="1">AArc-xg1-1</strain>
    </source>
</reference>
<dbReference type="RefSeq" id="WP_338004720.1">
    <property type="nucleotide sequence ID" value="NZ_JAOPKA010000011.1"/>
</dbReference>
<proteinExistence type="predicted"/>
<evidence type="ECO:0000313" key="4">
    <source>
        <dbReference type="Proteomes" id="UP001321018"/>
    </source>
</evidence>
<protein>
    <submittedName>
        <fullName evidence="1">Uncharacterized protein</fullName>
    </submittedName>
</protein>
<keyword evidence="3" id="KW-1185">Reference proteome</keyword>
<comment type="caution">
    <text evidence="1">The sequence shown here is derived from an EMBL/GenBank/DDBJ whole genome shotgun (WGS) entry which is preliminary data.</text>
</comment>
<evidence type="ECO:0000313" key="3">
    <source>
        <dbReference type="Proteomes" id="UP001320972"/>
    </source>
</evidence>
<accession>A0AAP3E3B5</accession>
<sequence>MDRILNVRTNTLHKPRTDTSEQRTECGALLHVPRDHVEEVSGADFETTAAVSQCGRCFEDGGGY</sequence>
<organism evidence="1 4">
    <name type="scientific">Natronoglomus mannanivorans</name>
    <dbReference type="NCBI Taxonomy" id="2979990"/>
    <lineage>
        <taxon>Archaea</taxon>
        <taxon>Methanobacteriati</taxon>
        <taxon>Methanobacteriota</taxon>
        <taxon>Stenosarchaea group</taxon>
        <taxon>Halobacteria</taxon>
        <taxon>Halobacteriales</taxon>
        <taxon>Natrialbaceae</taxon>
        <taxon>Natronoglomus</taxon>
    </lineage>
</organism>
<dbReference type="Proteomes" id="UP001320972">
    <property type="component" value="Unassembled WGS sequence"/>
</dbReference>
<dbReference type="EMBL" id="JAOPKB010000013">
    <property type="protein sequence ID" value="MCU4974759.1"/>
    <property type="molecule type" value="Genomic_DNA"/>
</dbReference>
<gene>
    <name evidence="2" type="ORF">OB955_18730</name>
    <name evidence="1" type="ORF">OB960_16110</name>
</gene>
<dbReference type="Proteomes" id="UP001321018">
    <property type="component" value="Unassembled WGS sequence"/>
</dbReference>
<name>A0AAP3E3B5_9EURY</name>